<keyword evidence="2" id="KW-0472">Membrane</keyword>
<dbReference type="EMBL" id="JAEQNC010000020">
    <property type="protein sequence ID" value="MBL0375259.1"/>
    <property type="molecule type" value="Genomic_DNA"/>
</dbReference>
<dbReference type="AlphaFoldDB" id="A0A936YUX8"/>
<organism evidence="3 4">
    <name type="scientific">Rhizobium setariae</name>
    <dbReference type="NCBI Taxonomy" id="2801340"/>
    <lineage>
        <taxon>Bacteria</taxon>
        <taxon>Pseudomonadati</taxon>
        <taxon>Pseudomonadota</taxon>
        <taxon>Alphaproteobacteria</taxon>
        <taxon>Hyphomicrobiales</taxon>
        <taxon>Rhizobiaceae</taxon>
        <taxon>Rhizobium/Agrobacterium group</taxon>
        <taxon>Rhizobium</taxon>
    </lineage>
</organism>
<reference evidence="3" key="1">
    <citation type="submission" date="2021-01" db="EMBL/GenBank/DDBJ databases">
        <title>Rhizobium sp. strain KVB221 16S ribosomal RNA gene Genome sequencing and assembly.</title>
        <authorList>
            <person name="Kang M."/>
        </authorList>
    </citation>
    <scope>NUCLEOTIDE SEQUENCE</scope>
    <source>
        <strain evidence="3">KVB221</strain>
    </source>
</reference>
<evidence type="ECO:0008006" key="5">
    <source>
        <dbReference type="Google" id="ProtNLM"/>
    </source>
</evidence>
<name>A0A936YUX8_9HYPH</name>
<evidence type="ECO:0000256" key="1">
    <source>
        <dbReference type="SAM" id="MobiDB-lite"/>
    </source>
</evidence>
<evidence type="ECO:0000313" key="3">
    <source>
        <dbReference type="EMBL" id="MBL0375259.1"/>
    </source>
</evidence>
<comment type="caution">
    <text evidence="3">The sequence shown here is derived from an EMBL/GenBank/DDBJ whole genome shotgun (WGS) entry which is preliminary data.</text>
</comment>
<protein>
    <recommendedName>
        <fullName evidence="5">Pentapeptide repeat-containing protein</fullName>
    </recommendedName>
</protein>
<proteinExistence type="predicted"/>
<evidence type="ECO:0000313" key="4">
    <source>
        <dbReference type="Proteomes" id="UP000633219"/>
    </source>
</evidence>
<evidence type="ECO:0000256" key="2">
    <source>
        <dbReference type="SAM" id="Phobius"/>
    </source>
</evidence>
<keyword evidence="2" id="KW-0812">Transmembrane</keyword>
<dbReference type="Proteomes" id="UP000633219">
    <property type="component" value="Unassembled WGS sequence"/>
</dbReference>
<feature type="region of interest" description="Disordered" evidence="1">
    <location>
        <begin position="1"/>
        <end position="25"/>
    </location>
</feature>
<gene>
    <name evidence="3" type="ORF">JJB09_24905</name>
</gene>
<keyword evidence="4" id="KW-1185">Reference proteome</keyword>
<accession>A0A936YUX8</accession>
<dbReference type="RefSeq" id="WP_201663802.1">
    <property type="nucleotide sequence ID" value="NZ_JAEQNC010000020.1"/>
</dbReference>
<keyword evidence="2" id="KW-1133">Transmembrane helix</keyword>
<feature type="transmembrane region" description="Helical" evidence="2">
    <location>
        <begin position="45"/>
        <end position="67"/>
    </location>
</feature>
<sequence>MAAKSGSTPKGDKPPAQKPQPPKRRLFGRIDAALEPVRESIDNSAVLHFIAIMFAVLTGVVTIGTMWQITTDISDRQTEREEAREERLSRAWAHLMTPVGGQSGKGAAMNVILLSGGRIDQVELSCRKIGDWDQRTGKCANPPVLDGVAFGISSRGNIFDWGTKNFPLFSDITFTNSDFSGVSLYPRDFANVRFEASNLEGATIHEDAKVSLFAVSLKRAKIYYEADVAFAENISNAIFFFEDGGLMLKGQSISAPAAFAPEFSNAWFWADEPPVLTRSVGWNDKGPTDTSFLDRIASNIRICDPKFRVSKRNADAKGQAVAGETYPQISTGDLSCPELSLDEARKQFPAKYPVVKPTDL</sequence>